<dbReference type="Proteomes" id="UP000317176">
    <property type="component" value="Unassembled WGS sequence"/>
</dbReference>
<sequence length="82" mass="9036">MPRYFFDLLEGDILAVDEEGLELSSLRAVQAGAAKSLADMARDAVHSFPPATGQHNMAIEVRDVCGPLMQVKFSFEVERLRA</sequence>
<evidence type="ECO:0000313" key="3">
    <source>
        <dbReference type="Proteomes" id="UP000317176"/>
    </source>
</evidence>
<name>A0A562LQR6_9BRAD</name>
<dbReference type="Pfam" id="PF21834">
    <property type="entry name" value="DUF6894"/>
    <property type="match status" value="1"/>
</dbReference>
<dbReference type="EMBL" id="VLKL01000002">
    <property type="protein sequence ID" value="TWI09984.1"/>
    <property type="molecule type" value="Genomic_DNA"/>
</dbReference>
<gene>
    <name evidence="2" type="ORF">IQ17_01064</name>
</gene>
<evidence type="ECO:0000259" key="1">
    <source>
        <dbReference type="Pfam" id="PF21834"/>
    </source>
</evidence>
<dbReference type="AlphaFoldDB" id="A0A562LQR6"/>
<evidence type="ECO:0000313" key="2">
    <source>
        <dbReference type="EMBL" id="TWI09984.1"/>
    </source>
</evidence>
<dbReference type="InterPro" id="IPR054189">
    <property type="entry name" value="DUF6894"/>
</dbReference>
<dbReference type="RefSeq" id="WP_145629172.1">
    <property type="nucleotide sequence ID" value="NZ_CP088014.1"/>
</dbReference>
<proteinExistence type="predicted"/>
<keyword evidence="3" id="KW-1185">Reference proteome</keyword>
<feature type="domain" description="DUF6894" evidence="1">
    <location>
        <begin position="3"/>
        <end position="73"/>
    </location>
</feature>
<reference evidence="2 3" key="1">
    <citation type="journal article" date="2015" name="Stand. Genomic Sci.">
        <title>Genomic Encyclopedia of Bacterial and Archaeal Type Strains, Phase III: the genomes of soil and plant-associated and newly described type strains.</title>
        <authorList>
            <person name="Whitman W.B."/>
            <person name="Woyke T."/>
            <person name="Klenk H.P."/>
            <person name="Zhou Y."/>
            <person name="Lilburn T.G."/>
            <person name="Beck B.J."/>
            <person name="De Vos P."/>
            <person name="Vandamme P."/>
            <person name="Eisen J.A."/>
            <person name="Garrity G."/>
            <person name="Hugenholtz P."/>
            <person name="Kyrpides N.C."/>
        </authorList>
    </citation>
    <scope>NUCLEOTIDE SEQUENCE [LARGE SCALE GENOMIC DNA]</scope>
    <source>
        <strain evidence="2 3">CGMCC 1.10947</strain>
    </source>
</reference>
<accession>A0A562LQR6</accession>
<comment type="caution">
    <text evidence="2">The sequence shown here is derived from an EMBL/GenBank/DDBJ whole genome shotgun (WGS) entry which is preliminary data.</text>
</comment>
<organism evidence="2 3">
    <name type="scientific">Bradyrhizobium daqingense</name>
    <dbReference type="NCBI Taxonomy" id="993502"/>
    <lineage>
        <taxon>Bacteria</taxon>
        <taxon>Pseudomonadati</taxon>
        <taxon>Pseudomonadota</taxon>
        <taxon>Alphaproteobacteria</taxon>
        <taxon>Hyphomicrobiales</taxon>
        <taxon>Nitrobacteraceae</taxon>
        <taxon>Bradyrhizobium</taxon>
    </lineage>
</organism>
<protein>
    <recommendedName>
        <fullName evidence="1">DUF6894 domain-containing protein</fullName>
    </recommendedName>
</protein>
<dbReference type="OrthoDB" id="7863142at2"/>